<protein>
    <submittedName>
        <fullName evidence="7">Ca2+:H+ antiporter</fullName>
    </submittedName>
</protein>
<dbReference type="AlphaFoldDB" id="A0A2A9CSF8"/>
<evidence type="ECO:0000259" key="6">
    <source>
        <dbReference type="Pfam" id="PF01699"/>
    </source>
</evidence>
<feature type="transmembrane region" description="Helical" evidence="5">
    <location>
        <begin position="168"/>
        <end position="186"/>
    </location>
</feature>
<feature type="domain" description="Sodium/calcium exchanger membrane region" evidence="6">
    <location>
        <begin position="222"/>
        <end position="364"/>
    </location>
</feature>
<feature type="transmembrane region" description="Helical" evidence="5">
    <location>
        <begin position="12"/>
        <end position="29"/>
    </location>
</feature>
<feature type="transmembrane region" description="Helical" evidence="5">
    <location>
        <begin position="289"/>
        <end position="312"/>
    </location>
</feature>
<accession>A0A2A9CSF8</accession>
<feature type="transmembrane region" description="Helical" evidence="5">
    <location>
        <begin position="134"/>
        <end position="156"/>
    </location>
</feature>
<evidence type="ECO:0000313" key="8">
    <source>
        <dbReference type="Proteomes" id="UP000226079"/>
    </source>
</evidence>
<dbReference type="RefSeq" id="WP_098460813.1">
    <property type="nucleotide sequence ID" value="NZ_PDJC01000001.1"/>
</dbReference>
<comment type="caution">
    <text evidence="7">The sequence shown here is derived from an EMBL/GenBank/DDBJ whole genome shotgun (WGS) entry which is preliminary data.</text>
</comment>
<dbReference type="InterPro" id="IPR052946">
    <property type="entry name" value="Alkaline_pH_Ca-Antiporter"/>
</dbReference>
<dbReference type="Proteomes" id="UP000226079">
    <property type="component" value="Unassembled WGS sequence"/>
</dbReference>
<feature type="transmembrane region" description="Helical" evidence="5">
    <location>
        <begin position="101"/>
        <end position="122"/>
    </location>
</feature>
<keyword evidence="2 5" id="KW-0812">Transmembrane</keyword>
<comment type="subcellular location">
    <subcellularLocation>
        <location evidence="1">Membrane</location>
        <topology evidence="1">Multi-pass membrane protein</topology>
    </subcellularLocation>
</comment>
<dbReference type="OrthoDB" id="3531445at2"/>
<keyword evidence="8" id="KW-1185">Reference proteome</keyword>
<evidence type="ECO:0000256" key="1">
    <source>
        <dbReference type="ARBA" id="ARBA00004141"/>
    </source>
</evidence>
<dbReference type="InterPro" id="IPR004837">
    <property type="entry name" value="NaCa_Exmemb"/>
</dbReference>
<dbReference type="PANTHER" id="PTHR37958:SF1">
    <property type="entry name" value="SODIUM-POTASSIUM_PROTON ANTIPORTER CHAA"/>
    <property type="match status" value="1"/>
</dbReference>
<evidence type="ECO:0000256" key="5">
    <source>
        <dbReference type="SAM" id="Phobius"/>
    </source>
</evidence>
<dbReference type="PANTHER" id="PTHR37958">
    <property type="entry name" value="SODIUM-POTASSIUM/PROTON ANTIPORTER CHAA"/>
    <property type="match status" value="1"/>
</dbReference>
<evidence type="ECO:0000256" key="4">
    <source>
        <dbReference type="ARBA" id="ARBA00023136"/>
    </source>
</evidence>
<feature type="transmembrane region" description="Helical" evidence="5">
    <location>
        <begin position="216"/>
        <end position="236"/>
    </location>
</feature>
<evidence type="ECO:0000256" key="3">
    <source>
        <dbReference type="ARBA" id="ARBA00022989"/>
    </source>
</evidence>
<dbReference type="GO" id="GO:0005886">
    <property type="term" value="C:plasma membrane"/>
    <property type="evidence" value="ECO:0007669"/>
    <property type="project" value="TreeGrafter"/>
</dbReference>
<proteinExistence type="predicted"/>
<keyword evidence="4 5" id="KW-0472">Membrane</keyword>
<dbReference type="Pfam" id="PF01699">
    <property type="entry name" value="Na_Ca_ex"/>
    <property type="match status" value="2"/>
</dbReference>
<dbReference type="EMBL" id="PDJC01000001">
    <property type="protein sequence ID" value="PFG17377.1"/>
    <property type="molecule type" value="Genomic_DNA"/>
</dbReference>
<gene>
    <name evidence="7" type="ORF">ATK74_1944</name>
</gene>
<feature type="transmembrane region" description="Helical" evidence="5">
    <location>
        <begin position="324"/>
        <end position="340"/>
    </location>
</feature>
<feature type="domain" description="Sodium/calcium exchanger membrane region" evidence="6">
    <location>
        <begin position="34"/>
        <end position="188"/>
    </location>
</feature>
<reference evidence="7 8" key="1">
    <citation type="submission" date="2017-10" db="EMBL/GenBank/DDBJ databases">
        <title>Sequencing the genomes of 1000 actinobacteria strains.</title>
        <authorList>
            <person name="Klenk H.-P."/>
        </authorList>
    </citation>
    <scope>NUCLEOTIDE SEQUENCE [LARGE SCALE GENOMIC DNA]</scope>
    <source>
        <strain evidence="7 8">DSM 15597</strain>
    </source>
</reference>
<dbReference type="GO" id="GO:0015385">
    <property type="term" value="F:sodium:proton antiporter activity"/>
    <property type="evidence" value="ECO:0007669"/>
    <property type="project" value="TreeGrafter"/>
</dbReference>
<feature type="transmembrane region" description="Helical" evidence="5">
    <location>
        <begin position="248"/>
        <end position="268"/>
    </location>
</feature>
<name>A0A2A9CSF8_9ACTN</name>
<evidence type="ECO:0000256" key="2">
    <source>
        <dbReference type="ARBA" id="ARBA00022692"/>
    </source>
</evidence>
<sequence>MAAPRITALMDWTISVPVVAVVLLAVTWGGQPPAWLLAVAGAFLVGSVLAAVHHAEVVAHRVGEPFGSLVLAVAVTVIEVALIVTLMLSGKGNTTTLARDTVFAAVMITMNGIVGLSLLVAASRHHLAVFNAEGSGSALGTVVALSGLTLVLPRFTTSEAGPVFSSEQLAFAAVASLALYGMFVFTQTIRHRDFFLPTGTDGTPLDEDVHAEPPTLAATFTSLAALLVALIAVVGLTKVESPAIESGVQALGFPHTVVGVVIALMVLLPESIAAVKAAGRNRVQTSMNLAYGSAMASIGLTIPTIAIASIWIPDKLSLGLEPTQMVLLLISAVVAVLTVTPGRAKTLQGWVHLSLLAAYLFLSVRP</sequence>
<keyword evidence="3 5" id="KW-1133">Transmembrane helix</keyword>
<dbReference type="GO" id="GO:0015386">
    <property type="term" value="F:potassium:proton antiporter activity"/>
    <property type="evidence" value="ECO:0007669"/>
    <property type="project" value="TreeGrafter"/>
</dbReference>
<organism evidence="7 8">
    <name type="scientific">Propionicimonas paludicola</name>
    <dbReference type="NCBI Taxonomy" id="185243"/>
    <lineage>
        <taxon>Bacteria</taxon>
        <taxon>Bacillati</taxon>
        <taxon>Actinomycetota</taxon>
        <taxon>Actinomycetes</taxon>
        <taxon>Propionibacteriales</taxon>
        <taxon>Nocardioidaceae</taxon>
        <taxon>Propionicimonas</taxon>
    </lineage>
</organism>
<feature type="transmembrane region" description="Helical" evidence="5">
    <location>
        <begin position="35"/>
        <end position="54"/>
    </location>
</feature>
<evidence type="ECO:0000313" key="7">
    <source>
        <dbReference type="EMBL" id="PFG17377.1"/>
    </source>
</evidence>
<feature type="transmembrane region" description="Helical" evidence="5">
    <location>
        <begin position="66"/>
        <end position="89"/>
    </location>
</feature>